<dbReference type="Gene3D" id="2.60.40.1490">
    <property type="entry name" value="Histone chaperone ASF1-like"/>
    <property type="match status" value="1"/>
</dbReference>
<dbReference type="Pfam" id="PF04729">
    <property type="entry name" value="ASF1_hist_chap"/>
    <property type="match status" value="1"/>
</dbReference>
<dbReference type="InterPro" id="IPR036747">
    <property type="entry name" value="ASF1-like_sf"/>
</dbReference>
<dbReference type="InterPro" id="IPR006818">
    <property type="entry name" value="ASF1-like"/>
</dbReference>
<comment type="caution">
    <text evidence="9">The sequence shown here is derived from an EMBL/GenBank/DDBJ whole genome shotgun (WGS) entry which is preliminary data.</text>
</comment>
<dbReference type="AlphaFoldDB" id="A0AAD9FQT2"/>
<evidence type="ECO:0000256" key="6">
    <source>
        <dbReference type="ARBA" id="ARBA00023242"/>
    </source>
</evidence>
<keyword evidence="6" id="KW-0539">Nucleus</keyword>
<sequence length="227" mass="24995">MEQPPISPPNIQVNIRDISLDKNPARFDDDYNFTIKFEAMAPLAEDLDWRLIYVGSADTEEFDQELDSCQVGPVPAGVNAFEFSAPAPQRHLLPSTSNEDVLGVTVIILTASYREKEFVRVGYYVNTYYEDPAMQEEPPAEVVWDKLMRSVLIEKPKVTRFQNPWDSGVSNGAFEGQPTELQDVGGASGMNYMLDAAVPPPVTKAAQQTDTSAVGSNGMEVDSPMVA</sequence>
<comment type="similarity">
    <text evidence="2">Belongs to the ASF1 family.</text>
</comment>
<dbReference type="PANTHER" id="PTHR12040">
    <property type="entry name" value="ANTI-SILENCING PROTEIN 1"/>
    <property type="match status" value="1"/>
</dbReference>
<proteinExistence type="inferred from homology"/>
<dbReference type="SUPFAM" id="SSF101546">
    <property type="entry name" value="ASF1-like"/>
    <property type="match status" value="1"/>
</dbReference>
<name>A0AAD9FQT2_PAPLA</name>
<comment type="subcellular location">
    <subcellularLocation>
        <location evidence="1">Nucleus</location>
    </subcellularLocation>
</comment>
<feature type="compositionally biased region" description="Polar residues" evidence="8">
    <location>
        <begin position="205"/>
        <end position="215"/>
    </location>
</feature>
<dbReference type="GO" id="GO:0006335">
    <property type="term" value="P:DNA replication-dependent chromatin assembly"/>
    <property type="evidence" value="ECO:0007669"/>
    <property type="project" value="TreeGrafter"/>
</dbReference>
<keyword evidence="5" id="KW-0143">Chaperone</keyword>
<evidence type="ECO:0000256" key="1">
    <source>
        <dbReference type="ARBA" id="ARBA00004123"/>
    </source>
</evidence>
<evidence type="ECO:0000256" key="3">
    <source>
        <dbReference type="ARBA" id="ARBA00023015"/>
    </source>
</evidence>
<evidence type="ECO:0000313" key="9">
    <source>
        <dbReference type="EMBL" id="KAK1924479.1"/>
    </source>
</evidence>
<dbReference type="PANTHER" id="PTHR12040:SF0">
    <property type="entry name" value="HISTONE CHAPERONE ASF1"/>
    <property type="match status" value="1"/>
</dbReference>
<dbReference type="GO" id="GO:0042393">
    <property type="term" value="F:histone binding"/>
    <property type="evidence" value="ECO:0007669"/>
    <property type="project" value="TreeGrafter"/>
</dbReference>
<gene>
    <name evidence="9" type="ORF">DB88DRAFT_289093</name>
</gene>
<evidence type="ECO:0000256" key="4">
    <source>
        <dbReference type="ARBA" id="ARBA00023163"/>
    </source>
</evidence>
<keyword evidence="10" id="KW-1185">Reference proteome</keyword>
<dbReference type="EMBL" id="JAODAN010000005">
    <property type="protein sequence ID" value="KAK1924479.1"/>
    <property type="molecule type" value="Genomic_DNA"/>
</dbReference>
<accession>A0AAD9FQT2</accession>
<feature type="region of interest" description="Disordered" evidence="8">
    <location>
        <begin position="203"/>
        <end position="227"/>
    </location>
</feature>
<evidence type="ECO:0000256" key="2">
    <source>
        <dbReference type="ARBA" id="ARBA00006051"/>
    </source>
</evidence>
<organism evidence="9 10">
    <name type="scientific">Papiliotrema laurentii</name>
    <name type="common">Cryptococcus laurentii</name>
    <dbReference type="NCBI Taxonomy" id="5418"/>
    <lineage>
        <taxon>Eukaryota</taxon>
        <taxon>Fungi</taxon>
        <taxon>Dikarya</taxon>
        <taxon>Basidiomycota</taxon>
        <taxon>Agaricomycotina</taxon>
        <taxon>Tremellomycetes</taxon>
        <taxon>Tremellales</taxon>
        <taxon>Rhynchogastremaceae</taxon>
        <taxon>Papiliotrema</taxon>
    </lineage>
</organism>
<keyword evidence="4" id="KW-0804">Transcription</keyword>
<dbReference type="GO" id="GO:0005634">
    <property type="term" value="C:nucleus"/>
    <property type="evidence" value="ECO:0007669"/>
    <property type="project" value="UniProtKB-SubCell"/>
</dbReference>
<dbReference type="Proteomes" id="UP001182556">
    <property type="component" value="Unassembled WGS sequence"/>
</dbReference>
<evidence type="ECO:0000256" key="7">
    <source>
        <dbReference type="ARBA" id="ARBA00032776"/>
    </source>
</evidence>
<evidence type="ECO:0000256" key="8">
    <source>
        <dbReference type="SAM" id="MobiDB-lite"/>
    </source>
</evidence>
<keyword evidence="3" id="KW-0805">Transcription regulation</keyword>
<reference evidence="9" key="1">
    <citation type="submission" date="2023-02" db="EMBL/GenBank/DDBJ databases">
        <title>Identification and recombinant expression of a fungal hydrolase from Papiliotrema laurentii that hydrolyzes apple cutin and clears colloidal polyester polyurethane.</title>
        <authorList>
            <consortium name="DOE Joint Genome Institute"/>
            <person name="Roman V.A."/>
            <person name="Bojanowski C."/>
            <person name="Crable B.R."/>
            <person name="Wagner D.N."/>
            <person name="Hung C.S."/>
            <person name="Nadeau L.J."/>
            <person name="Schratz L."/>
            <person name="Haridas S."/>
            <person name="Pangilinan J."/>
            <person name="Lipzen A."/>
            <person name="Na H."/>
            <person name="Yan M."/>
            <person name="Ng V."/>
            <person name="Grigoriev I.V."/>
            <person name="Spatafora J.W."/>
            <person name="Barlow D."/>
            <person name="Biffinger J."/>
            <person name="Kelley-Loughnane N."/>
            <person name="Varaljay V.A."/>
            <person name="Crookes-Goodson W.J."/>
        </authorList>
    </citation>
    <scope>NUCLEOTIDE SEQUENCE</scope>
    <source>
        <strain evidence="9">5307AH</strain>
    </source>
</reference>
<protein>
    <recommendedName>
        <fullName evidence="7">Anti-silencing function protein 1</fullName>
    </recommendedName>
</protein>
<evidence type="ECO:0000313" key="10">
    <source>
        <dbReference type="Proteomes" id="UP001182556"/>
    </source>
</evidence>
<evidence type="ECO:0000256" key="5">
    <source>
        <dbReference type="ARBA" id="ARBA00023186"/>
    </source>
</evidence>
<dbReference type="GO" id="GO:0000785">
    <property type="term" value="C:chromatin"/>
    <property type="evidence" value="ECO:0007669"/>
    <property type="project" value="TreeGrafter"/>
</dbReference>